<dbReference type="AlphaFoldDB" id="A0A939H0U8"/>
<dbReference type="PANTHER" id="PTHR21716:SF4">
    <property type="entry name" value="TRANSMEMBRANE PROTEIN 245"/>
    <property type="match status" value="1"/>
</dbReference>
<evidence type="ECO:0000256" key="1">
    <source>
        <dbReference type="ARBA" id="ARBA00004141"/>
    </source>
</evidence>
<feature type="transmembrane region" description="Helical" evidence="6">
    <location>
        <begin position="159"/>
        <end position="176"/>
    </location>
</feature>
<dbReference type="GO" id="GO:0016020">
    <property type="term" value="C:membrane"/>
    <property type="evidence" value="ECO:0007669"/>
    <property type="project" value="UniProtKB-SubCell"/>
</dbReference>
<evidence type="ECO:0000256" key="5">
    <source>
        <dbReference type="ARBA" id="ARBA00023136"/>
    </source>
</evidence>
<name>A0A939H0U8_9BURK</name>
<sequence>MRSTSAAQRAFFILLAGVTIGFAAILWPFMGAIFWAVVLAILFQPLNRRLRLRWPKHLNLTSMATLLICLVIAVFPLVLISISVVQETTAIYARMVSGQLDFGAYFQQIYAALPSWVGGILERMHLTSPEAIQEKLSTLATEAGKLIAGKAVELGGNTLGFAVSFCIMLYLLYFFLRDGQQLAHRIRDTIPLLPIHKEELIQKFATVIRATVKGNLVVAAAQGALGGMIFMVLGIQGAVLWGVLMAFLSLLPAVGASLIWGPVSVYYLATGAITKGVVLTLYGILVIGLVDNLLRPLLVGKDTKLPDYVVLISTLGGMALFGLTGFVIGPVIAALFIASWDIYGFSAERRSVEKPPQKS</sequence>
<dbReference type="PANTHER" id="PTHR21716">
    <property type="entry name" value="TRANSMEMBRANE PROTEIN"/>
    <property type="match status" value="1"/>
</dbReference>
<evidence type="ECO:0000256" key="3">
    <source>
        <dbReference type="ARBA" id="ARBA00022692"/>
    </source>
</evidence>
<evidence type="ECO:0000313" key="7">
    <source>
        <dbReference type="EMBL" id="MBO1250806.1"/>
    </source>
</evidence>
<accession>A0A939H0U8</accession>
<feature type="transmembrane region" description="Helical" evidence="6">
    <location>
        <begin position="216"/>
        <end position="233"/>
    </location>
</feature>
<organism evidence="7 8">
    <name type="scientific">Comamonas denitrificans</name>
    <dbReference type="NCBI Taxonomy" id="117506"/>
    <lineage>
        <taxon>Bacteria</taxon>
        <taxon>Pseudomonadati</taxon>
        <taxon>Pseudomonadota</taxon>
        <taxon>Betaproteobacteria</taxon>
        <taxon>Burkholderiales</taxon>
        <taxon>Comamonadaceae</taxon>
        <taxon>Comamonas</taxon>
    </lineage>
</organism>
<evidence type="ECO:0000256" key="4">
    <source>
        <dbReference type="ARBA" id="ARBA00022989"/>
    </source>
</evidence>
<feature type="transmembrane region" description="Helical" evidence="6">
    <location>
        <begin position="310"/>
        <end position="340"/>
    </location>
</feature>
<keyword evidence="4 6" id="KW-1133">Transmembrane helix</keyword>
<evidence type="ECO:0000313" key="8">
    <source>
        <dbReference type="Proteomes" id="UP000664731"/>
    </source>
</evidence>
<keyword evidence="5 6" id="KW-0472">Membrane</keyword>
<evidence type="ECO:0000256" key="2">
    <source>
        <dbReference type="ARBA" id="ARBA00009773"/>
    </source>
</evidence>
<comment type="similarity">
    <text evidence="2">Belongs to the autoinducer-2 exporter (AI-2E) (TC 2.A.86) family.</text>
</comment>
<proteinExistence type="inferred from homology"/>
<reference evidence="7" key="1">
    <citation type="submission" date="2021-03" db="EMBL/GenBank/DDBJ databases">
        <title>Comamonas denitrificans.</title>
        <authorList>
            <person name="Finster K."/>
        </authorList>
    </citation>
    <scope>NUCLEOTIDE SEQUENCE</scope>
    <source>
        <strain evidence="7">MM2021_4</strain>
    </source>
</reference>
<feature type="transmembrane region" description="Helical" evidence="6">
    <location>
        <begin position="12"/>
        <end position="43"/>
    </location>
</feature>
<dbReference type="InterPro" id="IPR002549">
    <property type="entry name" value="AI-2E-like"/>
</dbReference>
<evidence type="ECO:0000256" key="6">
    <source>
        <dbReference type="SAM" id="Phobius"/>
    </source>
</evidence>
<keyword evidence="3 6" id="KW-0812">Transmembrane</keyword>
<comment type="caution">
    <text evidence="7">The sequence shown here is derived from an EMBL/GenBank/DDBJ whole genome shotgun (WGS) entry which is preliminary data.</text>
</comment>
<dbReference type="EMBL" id="JAFNME010000046">
    <property type="protein sequence ID" value="MBO1250806.1"/>
    <property type="molecule type" value="Genomic_DNA"/>
</dbReference>
<dbReference type="Pfam" id="PF01594">
    <property type="entry name" value="AI-2E_transport"/>
    <property type="match status" value="1"/>
</dbReference>
<protein>
    <submittedName>
        <fullName evidence="7">AI-2E family transporter</fullName>
    </submittedName>
</protein>
<keyword evidence="8" id="KW-1185">Reference proteome</keyword>
<dbReference type="RefSeq" id="WP_207576189.1">
    <property type="nucleotide sequence ID" value="NZ_JAFNME010000046.1"/>
</dbReference>
<dbReference type="Proteomes" id="UP000664731">
    <property type="component" value="Unassembled WGS sequence"/>
</dbReference>
<feature type="transmembrane region" description="Helical" evidence="6">
    <location>
        <begin position="239"/>
        <end position="260"/>
    </location>
</feature>
<comment type="subcellular location">
    <subcellularLocation>
        <location evidence="1">Membrane</location>
        <topology evidence="1">Multi-pass membrane protein</topology>
    </subcellularLocation>
</comment>
<feature type="transmembrane region" description="Helical" evidence="6">
    <location>
        <begin position="267"/>
        <end position="290"/>
    </location>
</feature>
<feature type="transmembrane region" description="Helical" evidence="6">
    <location>
        <begin position="64"/>
        <end position="85"/>
    </location>
</feature>
<gene>
    <name evidence="7" type="ORF">J1777_13400</name>
</gene>